<feature type="compositionally biased region" description="Basic residues" evidence="1">
    <location>
        <begin position="315"/>
        <end position="324"/>
    </location>
</feature>
<dbReference type="PANTHER" id="PTHR21261:SF15">
    <property type="entry name" value="BEATEN PATH IIIA, ISOFORM D-RELATED"/>
    <property type="match status" value="1"/>
</dbReference>
<gene>
    <name evidence="4" type="ORF">GZH46_02366</name>
</gene>
<evidence type="ECO:0000256" key="1">
    <source>
        <dbReference type="SAM" id="MobiDB-lite"/>
    </source>
</evidence>
<feature type="region of interest" description="Disordered" evidence="1">
    <location>
        <begin position="274"/>
        <end position="354"/>
    </location>
</feature>
<dbReference type="InterPro" id="IPR007110">
    <property type="entry name" value="Ig-like_dom"/>
</dbReference>
<feature type="compositionally biased region" description="Polar residues" evidence="1">
    <location>
        <begin position="707"/>
        <end position="718"/>
    </location>
</feature>
<accession>A0ABQ7S6Y9</accession>
<sequence>FEALIITSIGVPSAVANGSWAHLTCNYDLQGDQLLSVKWYRDYVEFYRYQPPITLTTTTVATTLTTTAGGATFTPSPTSDAIAEARHAFDLDGIHLNLSQCNATSVHLSMVSVASEGTYKCEVSVDGPSFATVSEERQLKVYVLPRSPARLSINNAQRTVYDMGDTINMTCTLGAARPASQLAWYINDMPAPIEFVQNLVRASNHNNNNNIQDGQDRLALVFQMRQAFARLQQQQQQHSADSLSSLNSSLKLKCVASITLKYVFESNVALAAGRASSKPVRRPMPGALRGPLSAIPLLPEPQPQASRDTGDRHTDYKHHHRHHIVTSASQASRHRQSSELQQSEYNSNNNNNNSNLTEQSARLIRLIDLLLASVTPNEAGLYAPTIELVDTSRRAYASTASSSSSPFVVSSSGTGLTGDYQPGDTMTFECSLPSSHAVPSSSSSTMPGPDIQLVWLINGRELKSRHINRHQDGHFFYVDDDSLSSTFSADTQPPSSGMNGADSNADILIERRWVRQANSDHLDLTHSNNNNNNNNDRWTTAEPLTLHQQQQRHSVSSTRPHQQRLASYRRLSSFTTTSTEAPPTIVSTTQFSHSGHVRAQRLDDLGALNDDVVRDNDKRQIPHTAERESVKSIQLRLDMHDSLFQLKELDIRCKCVVLVPIVEYVARVTVSTLPNMRGPPARPAAASSQAQQPPVLMSHSAGASGRSRVSNTADNALQSASSSSSSGLFFQNYNTTHKTRSHLNHHNANQLRHHSSSTANSQLLFLPANDCSTLLHAISLLLVPFLSITVHLLIVSLITHPTTTADDYR</sequence>
<dbReference type="SUPFAM" id="SSF48726">
    <property type="entry name" value="Immunoglobulin"/>
    <property type="match status" value="1"/>
</dbReference>
<evidence type="ECO:0000313" key="5">
    <source>
        <dbReference type="Proteomes" id="UP000825002"/>
    </source>
</evidence>
<feature type="compositionally biased region" description="Low complexity" evidence="1">
    <location>
        <begin position="683"/>
        <end position="694"/>
    </location>
</feature>
<feature type="non-terminal residue" evidence="4">
    <location>
        <position position="1"/>
    </location>
</feature>
<evidence type="ECO:0000313" key="4">
    <source>
        <dbReference type="EMBL" id="KAG9509126.1"/>
    </source>
</evidence>
<keyword evidence="2" id="KW-0812">Transmembrane</keyword>
<evidence type="ECO:0000259" key="3">
    <source>
        <dbReference type="PROSITE" id="PS50835"/>
    </source>
</evidence>
<feature type="non-terminal residue" evidence="4">
    <location>
        <position position="809"/>
    </location>
</feature>
<reference evidence="4 5" key="1">
    <citation type="submission" date="2020-10" db="EMBL/GenBank/DDBJ databases">
        <authorList>
            <person name="Klimov P.B."/>
            <person name="Dyachkov S.M."/>
            <person name="Chetverikov P.E."/>
        </authorList>
    </citation>
    <scope>NUCLEOTIDE SEQUENCE [LARGE SCALE GENOMIC DNA]</scope>
    <source>
        <strain evidence="4">BMOC 18-1129-001#AD2665</strain>
        <tissue evidence="4">Entire mites</tissue>
    </source>
</reference>
<proteinExistence type="predicted"/>
<keyword evidence="2" id="KW-0472">Membrane</keyword>
<keyword evidence="5" id="KW-1185">Reference proteome</keyword>
<feature type="transmembrane region" description="Helical" evidence="2">
    <location>
        <begin position="774"/>
        <end position="799"/>
    </location>
</feature>
<feature type="domain" description="Ig-like" evidence="3">
    <location>
        <begin position="2"/>
        <end position="140"/>
    </location>
</feature>
<evidence type="ECO:0000256" key="2">
    <source>
        <dbReference type="SAM" id="Phobius"/>
    </source>
</evidence>
<feature type="region of interest" description="Disordered" evidence="1">
    <location>
        <begin position="546"/>
        <end position="593"/>
    </location>
</feature>
<comment type="caution">
    <text evidence="4">The sequence shown here is derived from an EMBL/GenBank/DDBJ whole genome shotgun (WGS) entry which is preliminary data.</text>
</comment>
<dbReference type="EMBL" id="JAIFTH010000660">
    <property type="protein sequence ID" value="KAG9509126.1"/>
    <property type="molecule type" value="Genomic_DNA"/>
</dbReference>
<dbReference type="InterPro" id="IPR036179">
    <property type="entry name" value="Ig-like_dom_sf"/>
</dbReference>
<dbReference type="Gene3D" id="2.60.40.10">
    <property type="entry name" value="Immunoglobulins"/>
    <property type="match status" value="1"/>
</dbReference>
<protein>
    <recommendedName>
        <fullName evidence="3">Ig-like domain-containing protein</fullName>
    </recommendedName>
</protein>
<dbReference type="Proteomes" id="UP000825002">
    <property type="component" value="Unassembled WGS sequence"/>
</dbReference>
<organism evidence="4 5">
    <name type="scientific">Fragariocoptes setiger</name>
    <dbReference type="NCBI Taxonomy" id="1670756"/>
    <lineage>
        <taxon>Eukaryota</taxon>
        <taxon>Metazoa</taxon>
        <taxon>Ecdysozoa</taxon>
        <taxon>Arthropoda</taxon>
        <taxon>Chelicerata</taxon>
        <taxon>Arachnida</taxon>
        <taxon>Acari</taxon>
        <taxon>Acariformes</taxon>
        <taxon>Trombidiformes</taxon>
        <taxon>Prostigmata</taxon>
        <taxon>Eupodina</taxon>
        <taxon>Eriophyoidea</taxon>
        <taxon>Phytoptidae</taxon>
        <taxon>Fragariocoptes</taxon>
    </lineage>
</organism>
<feature type="region of interest" description="Disordered" evidence="1">
    <location>
        <begin position="673"/>
        <end position="726"/>
    </location>
</feature>
<dbReference type="PANTHER" id="PTHR21261">
    <property type="entry name" value="BEAT PROTEIN"/>
    <property type="match status" value="1"/>
</dbReference>
<feature type="compositionally biased region" description="Polar residues" evidence="1">
    <location>
        <begin position="546"/>
        <end position="560"/>
    </location>
</feature>
<feature type="compositionally biased region" description="Low complexity" evidence="1">
    <location>
        <begin position="338"/>
        <end position="354"/>
    </location>
</feature>
<name>A0ABQ7S6Y9_9ACAR</name>
<dbReference type="InterPro" id="IPR013783">
    <property type="entry name" value="Ig-like_fold"/>
</dbReference>
<feature type="compositionally biased region" description="Polar residues" evidence="1">
    <location>
        <begin position="570"/>
        <end position="593"/>
    </location>
</feature>
<dbReference type="PROSITE" id="PS50835">
    <property type="entry name" value="IG_LIKE"/>
    <property type="match status" value="1"/>
</dbReference>
<keyword evidence="2" id="KW-1133">Transmembrane helix</keyword>